<keyword evidence="4" id="KW-1185">Reference proteome</keyword>
<protein>
    <submittedName>
        <fullName evidence="3">RNA-directed DNA polymerase from mobile element jockey</fullName>
    </submittedName>
</protein>
<keyword evidence="3" id="KW-0695">RNA-directed DNA polymerase</keyword>
<evidence type="ECO:0000313" key="3">
    <source>
        <dbReference type="EMBL" id="GFO05411.1"/>
    </source>
</evidence>
<keyword evidence="3" id="KW-0808">Transferase</keyword>
<comment type="caution">
    <text evidence="3">The sequence shown here is derived from an EMBL/GenBank/DDBJ whole genome shotgun (WGS) entry which is preliminary data.</text>
</comment>
<dbReference type="InterPro" id="IPR005135">
    <property type="entry name" value="Endo/exonuclease/phosphatase"/>
</dbReference>
<feature type="region of interest" description="Disordered" evidence="1">
    <location>
        <begin position="89"/>
        <end position="110"/>
    </location>
</feature>
<dbReference type="Gene3D" id="3.60.10.10">
    <property type="entry name" value="Endonuclease/exonuclease/phosphatase"/>
    <property type="match status" value="1"/>
</dbReference>
<dbReference type="Proteomes" id="UP000735302">
    <property type="component" value="Unassembled WGS sequence"/>
</dbReference>
<feature type="domain" description="Endonuclease/exonuclease/phosphatase" evidence="2">
    <location>
        <begin position="156"/>
        <end position="253"/>
    </location>
</feature>
<name>A0AAV4A2F8_9GAST</name>
<dbReference type="PANTHER" id="PTHR33273:SF4">
    <property type="entry name" value="ENDONUCLEASE_EXONUCLEASE_PHOSPHATASE DOMAIN-CONTAINING PROTEIN"/>
    <property type="match status" value="1"/>
</dbReference>
<sequence length="298" mass="33968">MQPAARPFQSSWKNKPFFVTKLRIAVRFSKPVRQLWSNSIKRFQREHLLVPSSVSFERSQERSPRMAAEVTLLPHPRGKKPRRIIRLPVPREQEKPKYHPRAGPKSPKVRRPLGKHSIVLHFWPWMLTILYPQSGRIPPPPAPRGPPPPLWISKLTLAELFEQHPKPFLVLGDFNAHSLAWGDSRRDGRRRMLEEFTAENDFIILNSGEHTFVNSAYHSTSAIDLAVASHSIAAECSLAAHSDLCGSDHFPIFVNLTSNFSLNVNATSFNFQKADWGRFGDLCRLSLDDSVADIEQFT</sequence>
<feature type="compositionally biased region" description="Basic residues" evidence="1">
    <location>
        <begin position="98"/>
        <end position="110"/>
    </location>
</feature>
<dbReference type="Pfam" id="PF14529">
    <property type="entry name" value="Exo_endo_phos_2"/>
    <property type="match status" value="1"/>
</dbReference>
<evidence type="ECO:0000256" key="1">
    <source>
        <dbReference type="SAM" id="MobiDB-lite"/>
    </source>
</evidence>
<accession>A0AAV4A2F8</accession>
<evidence type="ECO:0000259" key="2">
    <source>
        <dbReference type="Pfam" id="PF14529"/>
    </source>
</evidence>
<evidence type="ECO:0000313" key="4">
    <source>
        <dbReference type="Proteomes" id="UP000735302"/>
    </source>
</evidence>
<dbReference type="AlphaFoldDB" id="A0AAV4A2F8"/>
<proteinExistence type="predicted"/>
<dbReference type="SUPFAM" id="SSF56219">
    <property type="entry name" value="DNase I-like"/>
    <property type="match status" value="1"/>
</dbReference>
<dbReference type="GO" id="GO:0003964">
    <property type="term" value="F:RNA-directed DNA polymerase activity"/>
    <property type="evidence" value="ECO:0007669"/>
    <property type="project" value="UniProtKB-KW"/>
</dbReference>
<dbReference type="InterPro" id="IPR036691">
    <property type="entry name" value="Endo/exonu/phosph_ase_sf"/>
</dbReference>
<gene>
    <name evidence="3" type="ORF">PoB_003191600</name>
</gene>
<keyword evidence="3" id="KW-0548">Nucleotidyltransferase</keyword>
<reference evidence="3 4" key="1">
    <citation type="journal article" date="2021" name="Elife">
        <title>Chloroplast acquisition without the gene transfer in kleptoplastic sea slugs, Plakobranchus ocellatus.</title>
        <authorList>
            <person name="Maeda T."/>
            <person name="Takahashi S."/>
            <person name="Yoshida T."/>
            <person name="Shimamura S."/>
            <person name="Takaki Y."/>
            <person name="Nagai Y."/>
            <person name="Toyoda A."/>
            <person name="Suzuki Y."/>
            <person name="Arimoto A."/>
            <person name="Ishii H."/>
            <person name="Satoh N."/>
            <person name="Nishiyama T."/>
            <person name="Hasebe M."/>
            <person name="Maruyama T."/>
            <person name="Minagawa J."/>
            <person name="Obokata J."/>
            <person name="Shigenobu S."/>
        </authorList>
    </citation>
    <scope>NUCLEOTIDE SEQUENCE [LARGE SCALE GENOMIC DNA]</scope>
</reference>
<dbReference type="PANTHER" id="PTHR33273">
    <property type="entry name" value="DOMAIN-CONTAINING PROTEIN, PUTATIVE-RELATED"/>
    <property type="match status" value="1"/>
</dbReference>
<dbReference type="EMBL" id="BLXT01003748">
    <property type="protein sequence ID" value="GFO05411.1"/>
    <property type="molecule type" value="Genomic_DNA"/>
</dbReference>
<organism evidence="3 4">
    <name type="scientific">Plakobranchus ocellatus</name>
    <dbReference type="NCBI Taxonomy" id="259542"/>
    <lineage>
        <taxon>Eukaryota</taxon>
        <taxon>Metazoa</taxon>
        <taxon>Spiralia</taxon>
        <taxon>Lophotrochozoa</taxon>
        <taxon>Mollusca</taxon>
        <taxon>Gastropoda</taxon>
        <taxon>Heterobranchia</taxon>
        <taxon>Euthyneura</taxon>
        <taxon>Panpulmonata</taxon>
        <taxon>Sacoglossa</taxon>
        <taxon>Placobranchoidea</taxon>
        <taxon>Plakobranchidae</taxon>
        <taxon>Plakobranchus</taxon>
    </lineage>
</organism>